<sequence length="503" mass="57348">MNYSSLKCVIRHRTRHKIRATTFPITENIGKNPTDLGTTYHDEKQMAAILMRNGDNGKLEMEGTIGNELVIQPLPPKLIANEEEFVDDEMFLDEDEAEELKRMNSTQPRKLNTTYSKSQNGKHIIYKKKFPQVFKDNHSDYLSIDPEEFSNRTLRRRDVKRYFISFFNGVDLRYKLLHHPRVRISLAGMIVAKDRDATPYLERNRLRPRMPMRWMRPELSLTWASGRCNRGTAGFAYVGGACVVNKRLEKVNSVAIIEDSGGFSGIIVAAHEIGHLLGCVHDGSPPPSYLGGPGATHCPWEDGFIMSDLRHTERGFKWSSCSVDQFKHFLNGETATCLFNFPHENDLLVRVLPGTMLSLDEQCKRDRGTTACFKDARVCAQLFCFDTASGYCVSYRPAAEGSVCGDGQVCKNGRCLAEIENIIPDYSHVTETYVEAEERMDRSHEEEISAKSQATTLPPPSRRARMNRMRRPMRRQTRNVSAKQGRNSRIIKVKPIRVEEHKN</sequence>
<comment type="caution">
    <text evidence="11">The sequence shown here is derived from an EMBL/GenBank/DDBJ whole genome shotgun (WGS) entry which is preliminary data.</text>
</comment>
<evidence type="ECO:0000256" key="8">
    <source>
        <dbReference type="PROSITE-ProRule" id="PRU00276"/>
    </source>
</evidence>
<keyword evidence="6" id="KW-1015">Disulfide bond</keyword>
<dbReference type="Gene3D" id="3.40.1620.60">
    <property type="match status" value="1"/>
</dbReference>
<evidence type="ECO:0000313" key="12">
    <source>
        <dbReference type="Proteomes" id="UP001054945"/>
    </source>
</evidence>
<dbReference type="GO" id="GO:0004222">
    <property type="term" value="F:metalloendopeptidase activity"/>
    <property type="evidence" value="ECO:0007669"/>
    <property type="project" value="InterPro"/>
</dbReference>
<feature type="binding site" evidence="8">
    <location>
        <position position="281"/>
    </location>
    <ligand>
        <name>Zn(2+)</name>
        <dbReference type="ChEBI" id="CHEBI:29105"/>
        <note>catalytic</note>
    </ligand>
</feature>
<keyword evidence="4 8" id="KW-0862">Zinc</keyword>
<organism evidence="11 12">
    <name type="scientific">Caerostris extrusa</name>
    <name type="common">Bark spider</name>
    <name type="synonym">Caerostris bankana</name>
    <dbReference type="NCBI Taxonomy" id="172846"/>
    <lineage>
        <taxon>Eukaryota</taxon>
        <taxon>Metazoa</taxon>
        <taxon>Ecdysozoa</taxon>
        <taxon>Arthropoda</taxon>
        <taxon>Chelicerata</taxon>
        <taxon>Arachnida</taxon>
        <taxon>Araneae</taxon>
        <taxon>Araneomorphae</taxon>
        <taxon>Entelegynae</taxon>
        <taxon>Araneoidea</taxon>
        <taxon>Araneidae</taxon>
        <taxon>Caerostris</taxon>
    </lineage>
</organism>
<dbReference type="InterPro" id="IPR001590">
    <property type="entry name" value="Peptidase_M12B"/>
</dbReference>
<keyword evidence="12" id="KW-1185">Reference proteome</keyword>
<comment type="caution">
    <text evidence="8">Lacks conserved residue(s) required for the propagation of feature annotation.</text>
</comment>
<dbReference type="PANTHER" id="PTHR11905">
    <property type="entry name" value="ADAM A DISINTEGRIN AND METALLOPROTEASE DOMAIN"/>
    <property type="match status" value="1"/>
</dbReference>
<evidence type="ECO:0000256" key="6">
    <source>
        <dbReference type="ARBA" id="ARBA00023157"/>
    </source>
</evidence>
<keyword evidence="2 8" id="KW-0479">Metal-binding</keyword>
<dbReference type="InterPro" id="IPR041645">
    <property type="entry name" value="ADAMTS_CR_2"/>
</dbReference>
<feature type="active site" evidence="8">
    <location>
        <position position="272"/>
    </location>
</feature>
<dbReference type="Pfam" id="PF17771">
    <property type="entry name" value="ADAMTS_CR_2"/>
    <property type="match status" value="1"/>
</dbReference>
<name>A0AAV4Y2R8_CAEEX</name>
<keyword evidence="1" id="KW-0645">Protease</keyword>
<dbReference type="EMBL" id="BPLR01018659">
    <property type="protein sequence ID" value="GIZ01358.1"/>
    <property type="molecule type" value="Genomic_DNA"/>
</dbReference>
<dbReference type="Proteomes" id="UP001054945">
    <property type="component" value="Unassembled WGS sequence"/>
</dbReference>
<dbReference type="PROSITE" id="PS50215">
    <property type="entry name" value="ADAM_MEPRO"/>
    <property type="match status" value="1"/>
</dbReference>
<dbReference type="InterPro" id="IPR024079">
    <property type="entry name" value="MetalloPept_cat_dom_sf"/>
</dbReference>
<evidence type="ECO:0000256" key="1">
    <source>
        <dbReference type="ARBA" id="ARBA00022670"/>
    </source>
</evidence>
<dbReference type="SUPFAM" id="SSF55486">
    <property type="entry name" value="Metalloproteases ('zincins'), catalytic domain"/>
    <property type="match status" value="1"/>
</dbReference>
<keyword evidence="3" id="KW-0378">Hydrolase</keyword>
<evidence type="ECO:0000313" key="11">
    <source>
        <dbReference type="EMBL" id="GIZ01358.1"/>
    </source>
</evidence>
<proteinExistence type="predicted"/>
<feature type="domain" description="Peptidase M12B" evidence="10">
    <location>
        <begin position="141"/>
        <end position="342"/>
    </location>
</feature>
<evidence type="ECO:0000256" key="3">
    <source>
        <dbReference type="ARBA" id="ARBA00022801"/>
    </source>
</evidence>
<dbReference type="AlphaFoldDB" id="A0AAV4Y2R8"/>
<evidence type="ECO:0000259" key="10">
    <source>
        <dbReference type="PROSITE" id="PS50215"/>
    </source>
</evidence>
<dbReference type="GO" id="GO:0046872">
    <property type="term" value="F:metal ion binding"/>
    <property type="evidence" value="ECO:0007669"/>
    <property type="project" value="UniProtKB-KW"/>
</dbReference>
<evidence type="ECO:0000256" key="5">
    <source>
        <dbReference type="ARBA" id="ARBA00023049"/>
    </source>
</evidence>
<evidence type="ECO:0000256" key="2">
    <source>
        <dbReference type="ARBA" id="ARBA00022723"/>
    </source>
</evidence>
<feature type="binding site" evidence="8">
    <location>
        <position position="275"/>
    </location>
    <ligand>
        <name>Zn(2+)</name>
        <dbReference type="ChEBI" id="CHEBI:29105"/>
        <note>catalytic</note>
    </ligand>
</feature>
<protein>
    <submittedName>
        <fullName evidence="11">A disintegrin and metalloproteinase with thrombospondin motifs 1</fullName>
    </submittedName>
</protein>
<reference evidence="11 12" key="1">
    <citation type="submission" date="2021-06" db="EMBL/GenBank/DDBJ databases">
        <title>Caerostris extrusa draft genome.</title>
        <authorList>
            <person name="Kono N."/>
            <person name="Arakawa K."/>
        </authorList>
    </citation>
    <scope>NUCLEOTIDE SEQUENCE [LARGE SCALE GENOMIC DNA]</scope>
</reference>
<feature type="compositionally biased region" description="Polar residues" evidence="9">
    <location>
        <begin position="478"/>
        <end position="487"/>
    </location>
</feature>
<keyword evidence="7" id="KW-0325">Glycoprotein</keyword>
<gene>
    <name evidence="11" type="primary">Adamts1</name>
    <name evidence="11" type="ORF">CEXT_52231</name>
</gene>
<evidence type="ECO:0000256" key="7">
    <source>
        <dbReference type="ARBA" id="ARBA00023180"/>
    </source>
</evidence>
<dbReference type="GO" id="GO:0006509">
    <property type="term" value="P:membrane protein ectodomain proteolysis"/>
    <property type="evidence" value="ECO:0007669"/>
    <property type="project" value="TreeGrafter"/>
</dbReference>
<keyword evidence="5 11" id="KW-0482">Metalloprotease</keyword>
<dbReference type="PANTHER" id="PTHR11905:SF249">
    <property type="entry name" value="SOL NARAE, ISOFORM C"/>
    <property type="match status" value="1"/>
</dbReference>
<feature type="compositionally biased region" description="Basic residues" evidence="9">
    <location>
        <begin position="462"/>
        <end position="477"/>
    </location>
</feature>
<evidence type="ECO:0000256" key="4">
    <source>
        <dbReference type="ARBA" id="ARBA00022833"/>
    </source>
</evidence>
<dbReference type="Pfam" id="PF01421">
    <property type="entry name" value="Reprolysin"/>
    <property type="match status" value="1"/>
</dbReference>
<accession>A0AAV4Y2R8</accession>
<feature type="binding site" evidence="8">
    <location>
        <position position="271"/>
    </location>
    <ligand>
        <name>Zn(2+)</name>
        <dbReference type="ChEBI" id="CHEBI:29105"/>
        <note>catalytic</note>
    </ligand>
</feature>
<evidence type="ECO:0000256" key="9">
    <source>
        <dbReference type="SAM" id="MobiDB-lite"/>
    </source>
</evidence>
<dbReference type="Gene3D" id="3.40.390.10">
    <property type="entry name" value="Collagenase (Catalytic Domain)"/>
    <property type="match status" value="1"/>
</dbReference>
<feature type="region of interest" description="Disordered" evidence="9">
    <location>
        <begin position="443"/>
        <end position="503"/>
    </location>
</feature>